<dbReference type="AlphaFoldDB" id="A0A2S1LR91"/>
<reference evidence="2 3" key="1">
    <citation type="submission" date="2017-04" db="EMBL/GenBank/DDBJ databases">
        <title>Complete genome sequence of Flavobacterium kingsejong AJ004.</title>
        <authorList>
            <person name="Lee P.C."/>
        </authorList>
    </citation>
    <scope>NUCLEOTIDE SEQUENCE [LARGE SCALE GENOMIC DNA]</scope>
    <source>
        <strain evidence="2 3">AJ004</strain>
    </source>
</reference>
<dbReference type="KEGG" id="fki:FK004_14060"/>
<evidence type="ECO:0000313" key="2">
    <source>
        <dbReference type="EMBL" id="AWG26275.1"/>
    </source>
</evidence>
<dbReference type="Pfam" id="PF20335">
    <property type="entry name" value="DUF6630"/>
    <property type="match status" value="1"/>
</dbReference>
<dbReference type="OrthoDB" id="1373652at2"/>
<proteinExistence type="predicted"/>
<dbReference type="InterPro" id="IPR046582">
    <property type="entry name" value="DUF6630"/>
</dbReference>
<protein>
    <recommendedName>
        <fullName evidence="1">DUF6630 domain-containing protein</fullName>
    </recommendedName>
</protein>
<keyword evidence="3" id="KW-1185">Reference proteome</keyword>
<dbReference type="EMBL" id="CP020919">
    <property type="protein sequence ID" value="AWG26275.1"/>
    <property type="molecule type" value="Genomic_DNA"/>
</dbReference>
<evidence type="ECO:0000313" key="3">
    <source>
        <dbReference type="Proteomes" id="UP000244677"/>
    </source>
</evidence>
<gene>
    <name evidence="2" type="ORF">FK004_14060</name>
</gene>
<sequence length="363" mass="40577">MMLHKTHATNPKENSLLVTPENFDPVTTLLLSQNTETLLHIIGIPDYASVGWLNLASFGNNAELIFGEGKAAAAQPFFERLLAKIGTPISHYGIMVRFPVPIPTLQENYQNQCMTTYFLFSTDTGIKVLYNENPDVENIVTEVNEALHLDTIASESNRIALQNLNTALYALFLKKSIAIPTGYPVPEAFAHIGKEKELITELAGYLIPLAPEPVAVISTQLQALYKNPVAFIKENPDYFEDDDLDFEIEDLDDSDTLEPGPLTALALIGHIPQVSSDWKFDAADLTMHLSELAGHEIRLQLPQKELYGQQLFPYAQEALAHKGLKLFNYDTLGDDYLFLVVPLQHADRIQWISRQLDFPITAL</sequence>
<name>A0A2S1LR91_9FLAO</name>
<feature type="domain" description="DUF6630" evidence="1">
    <location>
        <begin position="200"/>
        <end position="361"/>
    </location>
</feature>
<evidence type="ECO:0000259" key="1">
    <source>
        <dbReference type="Pfam" id="PF20335"/>
    </source>
</evidence>
<dbReference type="RefSeq" id="WP_108737808.1">
    <property type="nucleotide sequence ID" value="NZ_CP020919.1"/>
</dbReference>
<accession>A0A2S1LR91</accession>
<organism evidence="2 3">
    <name type="scientific">Flavobacterium kingsejongi</name>
    <dbReference type="NCBI Taxonomy" id="1678728"/>
    <lineage>
        <taxon>Bacteria</taxon>
        <taxon>Pseudomonadati</taxon>
        <taxon>Bacteroidota</taxon>
        <taxon>Flavobacteriia</taxon>
        <taxon>Flavobacteriales</taxon>
        <taxon>Flavobacteriaceae</taxon>
        <taxon>Flavobacterium</taxon>
    </lineage>
</organism>
<dbReference type="Proteomes" id="UP000244677">
    <property type="component" value="Chromosome"/>
</dbReference>